<dbReference type="Pfam" id="PF10970">
    <property type="entry name" value="GerPE"/>
    <property type="match status" value="1"/>
</dbReference>
<comment type="caution">
    <text evidence="1">The sequence shown here is derived from an EMBL/GenBank/DDBJ whole genome shotgun (WGS) entry which is preliminary data.</text>
</comment>
<dbReference type="AlphaFoldDB" id="A0A0A5FYL8"/>
<dbReference type="RefSeq" id="WP_051255132.1">
    <property type="nucleotide sequence ID" value="NZ_AULJ01000055.1"/>
</dbReference>
<proteinExistence type="predicted"/>
<accession>A0A0A5FYL8</accession>
<name>A0A0A5FYL8_9BACI</name>
<dbReference type="EMBL" id="AVPF01000076">
    <property type="protein sequence ID" value="KGX83900.1"/>
    <property type="molecule type" value="Genomic_DNA"/>
</dbReference>
<dbReference type="STRING" id="1385511.GCA_000425225_03731"/>
<evidence type="ECO:0000313" key="2">
    <source>
        <dbReference type="Proteomes" id="UP000030403"/>
    </source>
</evidence>
<dbReference type="InterPro" id="IPR024496">
    <property type="entry name" value="Spore_germ_GerPE"/>
</dbReference>
<protein>
    <recommendedName>
        <fullName evidence="3">Spore germination protein GerPE</fullName>
    </recommendedName>
</protein>
<organism evidence="1 2">
    <name type="scientific">Pontibacillus marinus BH030004 = DSM 16465</name>
    <dbReference type="NCBI Taxonomy" id="1385511"/>
    <lineage>
        <taxon>Bacteria</taxon>
        <taxon>Bacillati</taxon>
        <taxon>Bacillota</taxon>
        <taxon>Bacilli</taxon>
        <taxon>Bacillales</taxon>
        <taxon>Bacillaceae</taxon>
        <taxon>Pontibacillus</taxon>
    </lineage>
</organism>
<reference evidence="1 2" key="1">
    <citation type="submission" date="2013-08" db="EMBL/GenBank/DDBJ databases">
        <authorList>
            <person name="Huang J."/>
            <person name="Wang G."/>
        </authorList>
    </citation>
    <scope>NUCLEOTIDE SEQUENCE [LARGE SCALE GENOMIC DNA]</scope>
    <source>
        <strain evidence="1 2">BH030004</strain>
    </source>
</reference>
<sequence>MNKRISRVGDIHVNSLTYSSIIEIGDAVEATPNSRALAVQKEGAIFTDRDFPFNDFPVFTEELPYFDKKISIDQERVPCNPYIDVNSVHIEGISAASILQVGNLEYLDAEARVKHFRILREENDDNGNDENNNNNENEQ</sequence>
<dbReference type="eggNOG" id="ENOG503385J">
    <property type="taxonomic scope" value="Bacteria"/>
</dbReference>
<gene>
    <name evidence="1" type="ORF">N783_20625</name>
</gene>
<evidence type="ECO:0008006" key="3">
    <source>
        <dbReference type="Google" id="ProtNLM"/>
    </source>
</evidence>
<dbReference type="Proteomes" id="UP000030403">
    <property type="component" value="Unassembled WGS sequence"/>
</dbReference>
<keyword evidence="2" id="KW-1185">Reference proteome</keyword>
<evidence type="ECO:0000313" key="1">
    <source>
        <dbReference type="EMBL" id="KGX83900.1"/>
    </source>
</evidence>